<comment type="caution">
    <text evidence="8">The sequence shown here is derived from an EMBL/GenBank/DDBJ whole genome shotgun (WGS) entry which is preliminary data.</text>
</comment>
<feature type="region of interest" description="Disordered" evidence="5">
    <location>
        <begin position="702"/>
        <end position="725"/>
    </location>
</feature>
<proteinExistence type="inferred from homology"/>
<feature type="compositionally biased region" description="Acidic residues" evidence="5">
    <location>
        <begin position="505"/>
        <end position="520"/>
    </location>
</feature>
<dbReference type="GO" id="GO:0005730">
    <property type="term" value="C:nucleolus"/>
    <property type="evidence" value="ECO:0007669"/>
    <property type="project" value="UniProtKB-SubCell"/>
</dbReference>
<feature type="compositionally biased region" description="Acidic residues" evidence="5">
    <location>
        <begin position="175"/>
        <end position="190"/>
    </location>
</feature>
<sequence>MGSEKQKLKKNKKENKKKSDGGLTSVASPTVAGNDGGGKETIRGGKVISDPRFSSLHTDPRFREAPKRTTKVAIDSRFNRIFTDKSFLPSSAPVDKRGKVRQQNLPQSSFRHYDKMDEEGKQEDKEVVKEGSEEEDKEEEKGPRLVESDGGTPVEESSESEDEDGAYVSASSTDTDGDESANEELYDEELPGMQQEVPEIDKETHRLAVVNMDWRYVKAVDMYVLLSSFTPPNGQIRSVAVYPSEFGLQRMKEEEVHGPIGLFDGDATQRDQDSSDDEIDNEKLRAYEKNRMRYYFAVVECDSSTTANYLYEECDGLEFKQSSNALDLRFIPDSMDFKNSPRDVATEAPPNYEGKDFYSRALQHSKVHLSWDEDEPLRAKMLRRKFNDKQLAELEEYVASDVSESDDEEEEEEDNNSEIEDHPDKKTRKVEKYRALLESRDSSDGDGEEHGQDMEVTFNTGLEDISKHILEKKDKNSESVFEANLRKRREKKRARKSKLKHSSSDDDVSDADQDTTEQADDFFMGEPPIKKRKEEKSKKEQKYQVIDGADKAASKEELELMLADDQGANNGLRGYNLKFKKAKGKRAKETIDETKIPSTDFDDPRFAALFTSLDYVLDPTDPQFKRSAAYARQRAHKLQKGDIDILAEEEQVKLCKGIEFSSNDTGVKKAAEEGSDILQSKKEKHELSSLIKSVKMKSKQVQLPLYDKTKRDGKLQSGGMKKRKH</sequence>
<name>A0AAE1J456_9FABA</name>
<evidence type="ECO:0000313" key="8">
    <source>
        <dbReference type="EMBL" id="KAK4262037.1"/>
    </source>
</evidence>
<evidence type="ECO:0000259" key="6">
    <source>
        <dbReference type="Pfam" id="PF08159"/>
    </source>
</evidence>
<comment type="similarity">
    <text evidence="2">Belongs to the ESF1 family.</text>
</comment>
<feature type="compositionally biased region" description="Basic and acidic residues" evidence="5">
    <location>
        <begin position="58"/>
        <end position="67"/>
    </location>
</feature>
<accession>A0AAE1J456</accession>
<dbReference type="PANTHER" id="PTHR12202:SF0">
    <property type="entry name" value="ESF1 HOMOLOG"/>
    <property type="match status" value="1"/>
</dbReference>
<feature type="compositionally biased region" description="Acidic residues" evidence="5">
    <location>
        <begin position="156"/>
        <end position="165"/>
    </location>
</feature>
<feature type="compositionally biased region" description="Basic and acidic residues" evidence="5">
    <location>
        <begin position="419"/>
        <end position="453"/>
    </location>
</feature>
<evidence type="ECO:0000256" key="1">
    <source>
        <dbReference type="ARBA" id="ARBA00004604"/>
    </source>
</evidence>
<evidence type="ECO:0000259" key="7">
    <source>
        <dbReference type="Pfam" id="PF25121"/>
    </source>
</evidence>
<keyword evidence="9" id="KW-1185">Reference proteome</keyword>
<feature type="domain" description="NUC153" evidence="6">
    <location>
        <begin position="603"/>
        <end position="628"/>
    </location>
</feature>
<feature type="compositionally biased region" description="Basic and acidic residues" evidence="5">
    <location>
        <begin position="464"/>
        <end position="477"/>
    </location>
</feature>
<dbReference type="Pfam" id="PF08159">
    <property type="entry name" value="NUC153"/>
    <property type="match status" value="1"/>
</dbReference>
<evidence type="ECO:0000256" key="4">
    <source>
        <dbReference type="ARBA" id="ARBA00023242"/>
    </source>
</evidence>
<feature type="region of interest" description="Disordered" evidence="5">
    <location>
        <begin position="398"/>
        <end position="550"/>
    </location>
</feature>
<evidence type="ECO:0000313" key="9">
    <source>
        <dbReference type="Proteomes" id="UP001293593"/>
    </source>
</evidence>
<evidence type="ECO:0000256" key="3">
    <source>
        <dbReference type="ARBA" id="ARBA00023054"/>
    </source>
</evidence>
<protein>
    <recommendedName>
        <fullName evidence="10">NUC153 domain-containing protein</fullName>
    </recommendedName>
</protein>
<evidence type="ECO:0008006" key="10">
    <source>
        <dbReference type="Google" id="ProtNLM"/>
    </source>
</evidence>
<evidence type="ECO:0000256" key="2">
    <source>
        <dbReference type="ARBA" id="ARBA00009087"/>
    </source>
</evidence>
<dbReference type="InterPro" id="IPR056750">
    <property type="entry name" value="RRM_ESF1"/>
</dbReference>
<dbReference type="AlphaFoldDB" id="A0AAE1J456"/>
<dbReference type="PANTHER" id="PTHR12202">
    <property type="entry name" value="ESF1 HOMOLOG"/>
    <property type="match status" value="1"/>
</dbReference>
<evidence type="ECO:0000256" key="5">
    <source>
        <dbReference type="SAM" id="MobiDB-lite"/>
    </source>
</evidence>
<dbReference type="GO" id="GO:0006364">
    <property type="term" value="P:rRNA processing"/>
    <property type="evidence" value="ECO:0007669"/>
    <property type="project" value="InterPro"/>
</dbReference>
<feature type="domain" description="ESF1 RRM" evidence="7">
    <location>
        <begin position="204"/>
        <end position="346"/>
    </location>
</feature>
<dbReference type="EMBL" id="JAWXYG010000009">
    <property type="protein sequence ID" value="KAK4262037.1"/>
    <property type="molecule type" value="Genomic_DNA"/>
</dbReference>
<feature type="compositionally biased region" description="Basic and acidic residues" evidence="5">
    <location>
        <begin position="111"/>
        <end position="131"/>
    </location>
</feature>
<feature type="compositionally biased region" description="Polar residues" evidence="5">
    <location>
        <begin position="101"/>
        <end position="110"/>
    </location>
</feature>
<keyword evidence="4" id="KW-0539">Nucleus</keyword>
<gene>
    <name evidence="8" type="ORF">QN277_027649</name>
</gene>
<keyword evidence="3" id="KW-0175">Coiled coil</keyword>
<dbReference type="GO" id="GO:0003723">
    <property type="term" value="F:RNA binding"/>
    <property type="evidence" value="ECO:0007669"/>
    <property type="project" value="TreeGrafter"/>
</dbReference>
<feature type="region of interest" description="Disordered" evidence="5">
    <location>
        <begin position="1"/>
        <end position="199"/>
    </location>
</feature>
<reference evidence="8" key="1">
    <citation type="submission" date="2023-10" db="EMBL/GenBank/DDBJ databases">
        <title>Chromosome-level genome of the transformable northern wattle, Acacia crassicarpa.</title>
        <authorList>
            <person name="Massaro I."/>
            <person name="Sinha N.R."/>
            <person name="Poethig S."/>
            <person name="Leichty A.R."/>
        </authorList>
    </citation>
    <scope>NUCLEOTIDE SEQUENCE</scope>
    <source>
        <strain evidence="8">Acra3RX</strain>
        <tissue evidence="8">Leaf</tissue>
    </source>
</reference>
<organism evidence="8 9">
    <name type="scientific">Acacia crassicarpa</name>
    <name type="common">northern wattle</name>
    <dbReference type="NCBI Taxonomy" id="499986"/>
    <lineage>
        <taxon>Eukaryota</taxon>
        <taxon>Viridiplantae</taxon>
        <taxon>Streptophyta</taxon>
        <taxon>Embryophyta</taxon>
        <taxon>Tracheophyta</taxon>
        <taxon>Spermatophyta</taxon>
        <taxon>Magnoliopsida</taxon>
        <taxon>eudicotyledons</taxon>
        <taxon>Gunneridae</taxon>
        <taxon>Pentapetalae</taxon>
        <taxon>rosids</taxon>
        <taxon>fabids</taxon>
        <taxon>Fabales</taxon>
        <taxon>Fabaceae</taxon>
        <taxon>Caesalpinioideae</taxon>
        <taxon>mimosoid clade</taxon>
        <taxon>Acacieae</taxon>
        <taxon>Acacia</taxon>
    </lineage>
</organism>
<feature type="compositionally biased region" description="Basic residues" evidence="5">
    <location>
        <begin position="486"/>
        <end position="501"/>
    </location>
</feature>
<dbReference type="Pfam" id="PF25121">
    <property type="entry name" value="RRM_ESF1"/>
    <property type="match status" value="1"/>
</dbReference>
<dbReference type="InterPro" id="IPR039754">
    <property type="entry name" value="Esf1"/>
</dbReference>
<dbReference type="Proteomes" id="UP001293593">
    <property type="component" value="Unassembled WGS sequence"/>
</dbReference>
<dbReference type="InterPro" id="IPR012580">
    <property type="entry name" value="NUC153"/>
</dbReference>
<comment type="subcellular location">
    <subcellularLocation>
        <location evidence="1">Nucleus</location>
        <location evidence="1">Nucleolus</location>
    </subcellularLocation>
</comment>
<feature type="compositionally biased region" description="Basic and acidic residues" evidence="5">
    <location>
        <begin position="528"/>
        <end position="550"/>
    </location>
</feature>
<feature type="compositionally biased region" description="Acidic residues" evidence="5">
    <location>
        <begin position="398"/>
        <end position="418"/>
    </location>
</feature>
<feature type="compositionally biased region" description="Basic residues" evidence="5">
    <location>
        <begin position="7"/>
        <end position="16"/>
    </location>
</feature>